<sequence length="293" mass="32910">MRSMTGFGRGSAEAADAGVRIQVEINSVNRKTLDTQISAPREWSGYEATCNEWVSAAFQRGRVNIQIKAESIQNSCDSLSLNTEAMAESLKNLRAFAESQGLDFAPDSAFLLELARSVKDSSSLPSWKELIEPVQQAFQEALADINSMRQQEGAALAADLKARITELEGFRQKIAEHAAGTTERYRDALLERLKQLNLELDVSDERVLKEVAIFADRSDISEETTRLACHFEQFLSFLESDEATGRKMDFLCQEIHREFNTTGSKSNHIEITRMVIEGKNALERIREQVQNIE</sequence>
<organism evidence="8 9">
    <name type="scientific">Thalassobacterium maritimum</name>
    <dbReference type="NCBI Taxonomy" id="3041265"/>
    <lineage>
        <taxon>Bacteria</taxon>
        <taxon>Pseudomonadati</taxon>
        <taxon>Verrucomicrobiota</taxon>
        <taxon>Opitutia</taxon>
        <taxon>Puniceicoccales</taxon>
        <taxon>Coraliomargaritaceae</taxon>
        <taxon>Thalassobacterium</taxon>
    </lineage>
</organism>
<protein>
    <submittedName>
        <fullName evidence="8">YicC family protein</fullName>
    </submittedName>
</protein>
<accession>A0ABU1ASH8</accession>
<name>A0ABU1ASH8_9BACT</name>
<dbReference type="Pfam" id="PF08340">
    <property type="entry name" value="YicC-like_C"/>
    <property type="match status" value="1"/>
</dbReference>
<evidence type="ECO:0000256" key="1">
    <source>
        <dbReference type="ARBA" id="ARBA00001968"/>
    </source>
</evidence>
<reference evidence="8 9" key="1">
    <citation type="submission" date="2023-04" db="EMBL/GenBank/DDBJ databases">
        <title>A novel bacteria isolated from coastal sediment.</title>
        <authorList>
            <person name="Liu X.-J."/>
            <person name="Du Z.-J."/>
        </authorList>
    </citation>
    <scope>NUCLEOTIDE SEQUENCE [LARGE SCALE GENOMIC DNA]</scope>
    <source>
        <strain evidence="8 9">SDUM461003</strain>
    </source>
</reference>
<dbReference type="NCBIfam" id="TIGR00255">
    <property type="entry name" value="YicC/YloC family endoribonuclease"/>
    <property type="match status" value="1"/>
</dbReference>
<feature type="domain" description="Endoribonuclease YicC-like C-terminal" evidence="7">
    <location>
        <begin position="174"/>
        <end position="293"/>
    </location>
</feature>
<evidence type="ECO:0000256" key="4">
    <source>
        <dbReference type="ARBA" id="ARBA00022801"/>
    </source>
</evidence>
<comment type="caution">
    <text evidence="8">The sequence shown here is derived from an EMBL/GenBank/DDBJ whole genome shotgun (WGS) entry which is preliminary data.</text>
</comment>
<dbReference type="InterPro" id="IPR013527">
    <property type="entry name" value="YicC-like_N"/>
</dbReference>
<evidence type="ECO:0000259" key="6">
    <source>
        <dbReference type="Pfam" id="PF03755"/>
    </source>
</evidence>
<evidence type="ECO:0000256" key="3">
    <source>
        <dbReference type="ARBA" id="ARBA00022759"/>
    </source>
</evidence>
<comment type="cofactor">
    <cofactor evidence="1">
        <name>a divalent metal cation</name>
        <dbReference type="ChEBI" id="CHEBI:60240"/>
    </cofactor>
</comment>
<evidence type="ECO:0000259" key="7">
    <source>
        <dbReference type="Pfam" id="PF08340"/>
    </source>
</evidence>
<feature type="domain" description="Endoribonuclease YicC-like N-terminal" evidence="6">
    <location>
        <begin position="1"/>
        <end position="157"/>
    </location>
</feature>
<comment type="similarity">
    <text evidence="5">Belongs to the YicC/YloC family.</text>
</comment>
<evidence type="ECO:0000313" key="8">
    <source>
        <dbReference type="EMBL" id="MDQ8207105.1"/>
    </source>
</evidence>
<keyword evidence="4" id="KW-0378">Hydrolase</keyword>
<dbReference type="RefSeq" id="WP_308949242.1">
    <property type="nucleotide sequence ID" value="NZ_JARXHW010000010.1"/>
</dbReference>
<evidence type="ECO:0000313" key="9">
    <source>
        <dbReference type="Proteomes" id="UP001225316"/>
    </source>
</evidence>
<evidence type="ECO:0000256" key="2">
    <source>
        <dbReference type="ARBA" id="ARBA00022722"/>
    </source>
</evidence>
<dbReference type="Pfam" id="PF03755">
    <property type="entry name" value="YicC-like_N"/>
    <property type="match status" value="1"/>
</dbReference>
<keyword evidence="9" id="KW-1185">Reference proteome</keyword>
<keyword evidence="2" id="KW-0540">Nuclease</keyword>
<keyword evidence="3" id="KW-0255">Endonuclease</keyword>
<evidence type="ECO:0000256" key="5">
    <source>
        <dbReference type="ARBA" id="ARBA00035648"/>
    </source>
</evidence>
<dbReference type="PANTHER" id="PTHR30636">
    <property type="entry name" value="UPF0701 PROTEIN YICC"/>
    <property type="match status" value="1"/>
</dbReference>
<proteinExistence type="inferred from homology"/>
<dbReference type="InterPro" id="IPR013551">
    <property type="entry name" value="YicC-like_C"/>
</dbReference>
<dbReference type="EMBL" id="JARXHW010000010">
    <property type="protein sequence ID" value="MDQ8207105.1"/>
    <property type="molecule type" value="Genomic_DNA"/>
</dbReference>
<gene>
    <name evidence="8" type="ORF">QEH52_06275</name>
</gene>
<dbReference type="PANTHER" id="PTHR30636:SF3">
    <property type="entry name" value="UPF0701 PROTEIN YICC"/>
    <property type="match status" value="1"/>
</dbReference>
<dbReference type="InterPro" id="IPR005229">
    <property type="entry name" value="YicC/YloC-like"/>
</dbReference>
<dbReference type="Proteomes" id="UP001225316">
    <property type="component" value="Unassembled WGS sequence"/>
</dbReference>